<dbReference type="CDD" id="cd18186">
    <property type="entry name" value="BTB_POZ_ZBTB_KLHL-like"/>
    <property type="match status" value="1"/>
</dbReference>
<dbReference type="InterPro" id="IPR000210">
    <property type="entry name" value="BTB/POZ_dom"/>
</dbReference>
<sequence>MSSKLWEFFIQDDVESFQRLLANATGSGGASLAATAANLTYKAGSPGSMISSSPNPPKQKKNIGSSPGTSAPERPGFQRPGTTLSRADINARDHYGRTLLHHIASSSKPTAIKFARALFEIPFLDIYVQDWESGWTALHRALYAGNATIALALMERDQRDAIDFSKVEKSGQIGSLIKIKDREGYSPFDVYGATITSRDIKRMTSLRPWNHDTAVDSLRDGDADSSAGSNDEDDVEEDVYLARFSLQSTPTDFSADEVFTFGSNKNLNLGLGDQDDRQFPERVTLKRPEHLLNRFYREYQEELGLEPVLTDGLPTLIRNKPMKIQNTIMSKLHTAIITDDPEANLFICGFGPGGRLGTGDEATRFTFSCIETGGLSGKKVMSAALGQDHTLAITEYGEIFSWGSNKFGQLGYGLPRTNNKNDVPIQTTPRQIFNPFKKERILGAAASSIHSVVFSTSGLYTFGKNEGQLGLVDSDARSLEVQTTPRRVGASLFNSSIQMVSAIDQATAVLLQNHEVWVFSQYGYSKLAFPLEATSRFIRDSFMATRYDASVNRIVKLTCGGSTICALSSSGDVFTVQVNKPENPSIPTSTTNPAKTRNSLAPPVRAWSAKQSHMAASDVDVGQDGSIIICTTSGSAWRKEKRTKKKEGTFKDYKFARIPSLSRAVAVRSNAFGAYAVAQRDYNVTREQVHIAGSTLLDDLLPLSPFGLPAPDDVETMLEGGTDPMEMSCAAAIKRAILSSTNMEDQYLSMRTEGTVWITSSLSNARIPVHEFLLSGRSPVLRKALQEFRASYYSSVPDVLDVEYGKDGHMQIQLHGVDFLTVLNLALFFYTDNVLDVWHKVKASPQNATRYRQVRTEVMRVALQLGLPTLERAARLMLDPEPSLKHDMALAINHSSFFDDADVVIQLNGDTVKVHSQVVCQRCPFFDALFHGRSGGRWLAPRKADRSGAIHVDLKHIDRSTFLFVLQYMYADTEEKLFHEVRTKTLDDFIDLLLDVTYVANELMIDRLSQICQNMLGRFVNTRNITYLLNSVSPIYMGEFKEAALEHICLDLESMLTNRYLDGLDDDLLAALDKVCQGNQLASYPISRGRNTEAYVFEKYPEIVSSIKSDQRRRIDAMALQSRLSQVESYDVRSRPLTNDKFNASPSVRKPKAGVSREMTSPTTSPMLKAQQSTGDLMFQMDDEAALSPFDAKGKAPMRGLRFSEDRGRSYPNSPALGASIPEDDSLGDRSFLDQQMSSPRGPLLAESPTESKAIAMHQRRSLASSGDASTAPWNSPVISDGKRDLQDIMSETSQSRVSNLTLGMTARKESSGNFTPKISQKERKKMQQQQMQEKLAAQQKVKDAPSNPWQLPTSTSSSVQGKSGPLPGQSGSSTPAPEPVKTPQKPSMTLRQTVAGTPPPRSQPVATPVQNQSRKVSASMQQSPISKPSPSGPATPYQQSLPKPSPQPSIQSIRHIPRPDTHLRSPSYGSFSIAAILEQQQAEKDEIREAATAKHNMEDIQAEQQFQQWWDQESKRVQGLLEPEPEPQQRGSKGGRGGKAAGASGSARKRRGNKNSAPDGADSRSQKQGSAPASGQATSKKNVNGPSPLPQQQPNGSGNHVSTGPGKNARRGGTANRGKGRDRG</sequence>
<evidence type="ECO:0000256" key="3">
    <source>
        <dbReference type="SAM" id="MobiDB-lite"/>
    </source>
</evidence>
<evidence type="ECO:0000256" key="1">
    <source>
        <dbReference type="ARBA" id="ARBA00022737"/>
    </source>
</evidence>
<dbReference type="SMART" id="SM00225">
    <property type="entry name" value="BTB"/>
    <property type="match status" value="2"/>
</dbReference>
<dbReference type="PRINTS" id="PR00633">
    <property type="entry name" value="RCCNDNSATION"/>
</dbReference>
<dbReference type="InterPro" id="IPR011333">
    <property type="entry name" value="SKP1/BTB/POZ_sf"/>
</dbReference>
<gene>
    <name evidence="5" type="ORF">N7494_012244</name>
</gene>
<feature type="compositionally biased region" description="Polar residues" evidence="3">
    <location>
        <begin position="1136"/>
        <end position="1146"/>
    </location>
</feature>
<reference evidence="5 6" key="1">
    <citation type="journal article" date="2023" name="IMA Fungus">
        <title>Comparative genomic study of the Penicillium genus elucidates a diverse pangenome and 15 lateral gene transfer events.</title>
        <authorList>
            <person name="Petersen C."/>
            <person name="Sorensen T."/>
            <person name="Nielsen M.R."/>
            <person name="Sondergaard T.E."/>
            <person name="Sorensen J.L."/>
            <person name="Fitzpatrick D.A."/>
            <person name="Frisvad J.C."/>
            <person name="Nielsen K.L."/>
        </authorList>
    </citation>
    <scope>NUCLEOTIDE SEQUENCE [LARGE SCALE GENOMIC DNA]</scope>
    <source>
        <strain evidence="5 6">IBT 35679</strain>
    </source>
</reference>
<feature type="compositionally biased region" description="Polar residues" evidence="3">
    <location>
        <begin position="1158"/>
        <end position="1171"/>
    </location>
</feature>
<dbReference type="PANTHER" id="PTHR22872">
    <property type="entry name" value="BTK-BINDING PROTEIN-RELATED"/>
    <property type="match status" value="1"/>
</dbReference>
<protein>
    <recommendedName>
        <fullName evidence="4">BTB domain-containing protein</fullName>
    </recommendedName>
</protein>
<feature type="compositionally biased region" description="Polar residues" evidence="3">
    <location>
        <begin position="1262"/>
        <end position="1278"/>
    </location>
</feature>
<accession>A0AAD6CLB5</accession>
<feature type="compositionally biased region" description="Polar residues" evidence="3">
    <location>
        <begin position="1567"/>
        <end position="1603"/>
    </location>
</feature>
<feature type="region of interest" description="Disordered" evidence="3">
    <location>
        <begin position="1188"/>
        <end position="1468"/>
    </location>
</feature>
<dbReference type="InterPro" id="IPR036770">
    <property type="entry name" value="Ankyrin_rpt-contain_sf"/>
</dbReference>
<dbReference type="Pfam" id="PF00415">
    <property type="entry name" value="RCC1"/>
    <property type="match status" value="1"/>
</dbReference>
<evidence type="ECO:0000313" key="5">
    <source>
        <dbReference type="EMBL" id="KAJ5525594.1"/>
    </source>
</evidence>
<name>A0AAD6CLB5_9EURO</name>
<keyword evidence="6" id="KW-1185">Reference proteome</keyword>
<organism evidence="5 6">
    <name type="scientific">Penicillium frequentans</name>
    <dbReference type="NCBI Taxonomy" id="3151616"/>
    <lineage>
        <taxon>Eukaryota</taxon>
        <taxon>Fungi</taxon>
        <taxon>Dikarya</taxon>
        <taxon>Ascomycota</taxon>
        <taxon>Pezizomycotina</taxon>
        <taxon>Eurotiomycetes</taxon>
        <taxon>Eurotiomycetidae</taxon>
        <taxon>Eurotiales</taxon>
        <taxon>Aspergillaceae</taxon>
        <taxon>Penicillium</taxon>
    </lineage>
</organism>
<dbReference type="SUPFAM" id="SSF54695">
    <property type="entry name" value="POZ domain"/>
    <property type="match status" value="1"/>
</dbReference>
<dbReference type="Gene3D" id="1.25.40.20">
    <property type="entry name" value="Ankyrin repeat-containing domain"/>
    <property type="match status" value="1"/>
</dbReference>
<feature type="compositionally biased region" description="Low complexity" evidence="3">
    <location>
        <begin position="1439"/>
        <end position="1453"/>
    </location>
</feature>
<feature type="compositionally biased region" description="Low complexity" evidence="3">
    <location>
        <begin position="1328"/>
        <end position="1340"/>
    </location>
</feature>
<dbReference type="PANTHER" id="PTHR22872:SF2">
    <property type="entry name" value="INHIBITOR OF BRUTON TYROSINE KINASE"/>
    <property type="match status" value="1"/>
</dbReference>
<dbReference type="Gene3D" id="2.130.10.30">
    <property type="entry name" value="Regulator of chromosome condensation 1/beta-lactamase-inhibitor protein II"/>
    <property type="match status" value="1"/>
</dbReference>
<feature type="region of interest" description="Disordered" evidence="3">
    <location>
        <begin position="45"/>
        <end position="85"/>
    </location>
</feature>
<feature type="compositionally biased region" description="Polar residues" evidence="3">
    <location>
        <begin position="1385"/>
        <end position="1396"/>
    </location>
</feature>
<dbReference type="SUPFAM" id="SSF50985">
    <property type="entry name" value="RCC1/BLIP-II"/>
    <property type="match status" value="1"/>
</dbReference>
<dbReference type="SUPFAM" id="SSF48403">
    <property type="entry name" value="Ankyrin repeat"/>
    <property type="match status" value="1"/>
</dbReference>
<dbReference type="Proteomes" id="UP001220324">
    <property type="component" value="Unassembled WGS sequence"/>
</dbReference>
<proteinExistence type="predicted"/>
<feature type="compositionally biased region" description="Basic and acidic residues" evidence="3">
    <location>
        <begin position="1485"/>
        <end position="1499"/>
    </location>
</feature>
<dbReference type="InterPro" id="IPR009091">
    <property type="entry name" value="RCC1/BLIP-II"/>
</dbReference>
<feature type="repeat" description="RCC1" evidence="2">
    <location>
        <begin position="397"/>
        <end position="457"/>
    </location>
</feature>
<feature type="compositionally biased region" description="Low complexity" evidence="3">
    <location>
        <begin position="1503"/>
        <end position="1512"/>
    </location>
</feature>
<dbReference type="Pfam" id="PF00651">
    <property type="entry name" value="BTB"/>
    <property type="match status" value="1"/>
</dbReference>
<dbReference type="PROSITE" id="PS50097">
    <property type="entry name" value="BTB"/>
    <property type="match status" value="1"/>
</dbReference>
<feature type="region of interest" description="Disordered" evidence="3">
    <location>
        <begin position="1485"/>
        <end position="1625"/>
    </location>
</feature>
<feature type="domain" description="BTB" evidence="4">
    <location>
        <begin position="901"/>
        <end position="972"/>
    </location>
</feature>
<dbReference type="PROSITE" id="PS50012">
    <property type="entry name" value="RCC1_3"/>
    <property type="match status" value="2"/>
</dbReference>
<feature type="compositionally biased region" description="Polar residues" evidence="3">
    <location>
        <begin position="1348"/>
        <end position="1362"/>
    </location>
</feature>
<dbReference type="Gene3D" id="3.30.710.10">
    <property type="entry name" value="Potassium Channel Kv1.1, Chain A"/>
    <property type="match status" value="2"/>
</dbReference>
<keyword evidence="1" id="KW-0677">Repeat</keyword>
<dbReference type="EMBL" id="JAQIZZ010000008">
    <property type="protein sequence ID" value="KAJ5525594.1"/>
    <property type="molecule type" value="Genomic_DNA"/>
</dbReference>
<dbReference type="InterPro" id="IPR051625">
    <property type="entry name" value="Signaling_Regulatory_Domain"/>
</dbReference>
<evidence type="ECO:0000256" key="2">
    <source>
        <dbReference type="PROSITE-ProRule" id="PRU00235"/>
    </source>
</evidence>
<feature type="compositionally biased region" description="Polar residues" evidence="3">
    <location>
        <begin position="1405"/>
        <end position="1430"/>
    </location>
</feature>
<feature type="region of interest" description="Disordered" evidence="3">
    <location>
        <begin position="1136"/>
        <end position="1171"/>
    </location>
</feature>
<evidence type="ECO:0000313" key="6">
    <source>
        <dbReference type="Proteomes" id="UP001220324"/>
    </source>
</evidence>
<feature type="repeat" description="RCC1" evidence="2">
    <location>
        <begin position="343"/>
        <end position="396"/>
    </location>
</feature>
<feature type="compositionally biased region" description="Polar residues" evidence="3">
    <location>
        <begin position="1290"/>
        <end position="1303"/>
    </location>
</feature>
<dbReference type="InterPro" id="IPR000408">
    <property type="entry name" value="Reg_chr_condens"/>
</dbReference>
<evidence type="ECO:0000259" key="4">
    <source>
        <dbReference type="PROSITE" id="PS50097"/>
    </source>
</evidence>
<comment type="caution">
    <text evidence="5">The sequence shown here is derived from an EMBL/GenBank/DDBJ whole genome shotgun (WGS) entry which is preliminary data.</text>
</comment>